<gene>
    <name evidence="1" type="ORF">IAC57_00305</name>
</gene>
<dbReference type="GO" id="GO:0016787">
    <property type="term" value="F:hydrolase activity"/>
    <property type="evidence" value="ECO:0007669"/>
    <property type="project" value="UniProtKB-KW"/>
</dbReference>
<evidence type="ECO:0000313" key="2">
    <source>
        <dbReference type="Proteomes" id="UP000824081"/>
    </source>
</evidence>
<dbReference type="PANTHER" id="PTHR47478">
    <property type="match status" value="1"/>
</dbReference>
<reference evidence="1" key="1">
    <citation type="submission" date="2020-10" db="EMBL/GenBank/DDBJ databases">
        <authorList>
            <person name="Gilroy R."/>
        </authorList>
    </citation>
    <scope>NUCLEOTIDE SEQUENCE</scope>
    <source>
        <strain evidence="1">11687</strain>
    </source>
</reference>
<dbReference type="EMBL" id="DVMZ01000008">
    <property type="protein sequence ID" value="HIU58518.1"/>
    <property type="molecule type" value="Genomic_DNA"/>
</dbReference>
<dbReference type="SFLD" id="SFLDG01129">
    <property type="entry name" value="C1.5:_HAD__Beta-PGM__Phosphata"/>
    <property type="match status" value="1"/>
</dbReference>
<keyword evidence="1" id="KW-0378">Hydrolase</keyword>
<name>A0A9D1MEF9_9FIRM</name>
<dbReference type="InterPro" id="IPR052550">
    <property type="entry name" value="Pyrimidine_5'-ntase_YjjG"/>
</dbReference>
<dbReference type="AlphaFoldDB" id="A0A9D1MEF9"/>
<dbReference type="Pfam" id="PF00702">
    <property type="entry name" value="Hydrolase"/>
    <property type="match status" value="1"/>
</dbReference>
<dbReference type="SUPFAM" id="SSF56784">
    <property type="entry name" value="HAD-like"/>
    <property type="match status" value="1"/>
</dbReference>
<evidence type="ECO:0000313" key="1">
    <source>
        <dbReference type="EMBL" id="HIU58518.1"/>
    </source>
</evidence>
<organism evidence="1 2">
    <name type="scientific">Candidatus Scatosoma pullistercoris</name>
    <dbReference type="NCBI Taxonomy" id="2840934"/>
    <lineage>
        <taxon>Bacteria</taxon>
        <taxon>Bacillati</taxon>
        <taxon>Bacillota</taxon>
        <taxon>Clostridia</taxon>
        <taxon>Candidatus Scatosoma</taxon>
    </lineage>
</organism>
<dbReference type="PANTHER" id="PTHR47478:SF1">
    <property type="entry name" value="PYRIMIDINE 5'-NUCLEOTIDASE YJJG"/>
    <property type="match status" value="1"/>
</dbReference>
<dbReference type="Proteomes" id="UP000824081">
    <property type="component" value="Unassembled WGS sequence"/>
</dbReference>
<dbReference type="NCBIfam" id="TIGR01549">
    <property type="entry name" value="HAD-SF-IA-v1"/>
    <property type="match status" value="1"/>
</dbReference>
<dbReference type="InterPro" id="IPR023214">
    <property type="entry name" value="HAD_sf"/>
</dbReference>
<comment type="caution">
    <text evidence="1">The sequence shown here is derived from an EMBL/GenBank/DDBJ whole genome shotgun (WGS) entry which is preliminary data.</text>
</comment>
<dbReference type="Gene3D" id="3.40.50.1000">
    <property type="entry name" value="HAD superfamily/HAD-like"/>
    <property type="match status" value="1"/>
</dbReference>
<dbReference type="InterPro" id="IPR023198">
    <property type="entry name" value="PGP-like_dom2"/>
</dbReference>
<accession>A0A9D1MEF9</accession>
<dbReference type="Gene3D" id="1.10.150.240">
    <property type="entry name" value="Putative phosphatase, domain 2"/>
    <property type="match status" value="1"/>
</dbReference>
<proteinExistence type="predicted"/>
<dbReference type="SFLD" id="SFLDS00003">
    <property type="entry name" value="Haloacid_Dehalogenase"/>
    <property type="match status" value="1"/>
</dbReference>
<dbReference type="InterPro" id="IPR036412">
    <property type="entry name" value="HAD-like_sf"/>
</dbReference>
<dbReference type="InterPro" id="IPR006439">
    <property type="entry name" value="HAD-SF_hydro_IA"/>
</dbReference>
<sequence length="239" mass="26537">MKKYEYLIFDADHTLIDFEADEREAFRKLFGEYGVTADGRMLARCRELSVQTWDDAGLSNVDDAAIQKNYHELYRSHLTLLFTRIFREYPLGISPALAGEKFLVLLEEGGAPVKDAECVLSALSEATGGAYKICVATNGLHAIQTGRLKGMEKYFYRVYISEDIGVIKPLSAFFSRILGDLGAEKERCLMIGDSLDSDIAGAEGAGIDSCWLNPDGRPHGSIRPDYEIRGLKELLPLLS</sequence>
<protein>
    <submittedName>
        <fullName evidence="1">HAD-IA family hydrolase</fullName>
    </submittedName>
</protein>
<reference evidence="1" key="2">
    <citation type="journal article" date="2021" name="PeerJ">
        <title>Extensive microbial diversity within the chicken gut microbiome revealed by metagenomics and culture.</title>
        <authorList>
            <person name="Gilroy R."/>
            <person name="Ravi A."/>
            <person name="Getino M."/>
            <person name="Pursley I."/>
            <person name="Horton D.L."/>
            <person name="Alikhan N.F."/>
            <person name="Baker D."/>
            <person name="Gharbi K."/>
            <person name="Hall N."/>
            <person name="Watson M."/>
            <person name="Adriaenssens E.M."/>
            <person name="Foster-Nyarko E."/>
            <person name="Jarju S."/>
            <person name="Secka A."/>
            <person name="Antonio M."/>
            <person name="Oren A."/>
            <person name="Chaudhuri R.R."/>
            <person name="La Ragione R."/>
            <person name="Hildebrand F."/>
            <person name="Pallen M.J."/>
        </authorList>
    </citation>
    <scope>NUCLEOTIDE SEQUENCE</scope>
    <source>
        <strain evidence="1">11687</strain>
    </source>
</reference>